<sequence length="84" mass="9548">ICDVKKVTPCESCQLRQRKKQLQSNNDSFEAKSSRNQKPIVPRVSSERRSSSSSKKQKPDSSRNLVVFKHHSPEISRTPTPPSK</sequence>
<dbReference type="Proteomes" id="UP000663881">
    <property type="component" value="Unassembled WGS sequence"/>
</dbReference>
<protein>
    <submittedName>
        <fullName evidence="2">Uncharacterized protein</fullName>
    </submittedName>
</protein>
<feature type="non-terminal residue" evidence="2">
    <location>
        <position position="1"/>
    </location>
</feature>
<proteinExistence type="predicted"/>
<evidence type="ECO:0000256" key="1">
    <source>
        <dbReference type="SAM" id="MobiDB-lite"/>
    </source>
</evidence>
<evidence type="ECO:0000313" key="3">
    <source>
        <dbReference type="Proteomes" id="UP000663881"/>
    </source>
</evidence>
<dbReference type="AlphaFoldDB" id="A0A820RJK7"/>
<name>A0A820RJK7_9BILA</name>
<feature type="non-terminal residue" evidence="2">
    <location>
        <position position="84"/>
    </location>
</feature>
<gene>
    <name evidence="2" type="ORF">OKA104_LOCUS53705</name>
</gene>
<comment type="caution">
    <text evidence="2">The sequence shown here is derived from an EMBL/GenBank/DDBJ whole genome shotgun (WGS) entry which is preliminary data.</text>
</comment>
<dbReference type="EMBL" id="CAJOAY010034059">
    <property type="protein sequence ID" value="CAF4442507.1"/>
    <property type="molecule type" value="Genomic_DNA"/>
</dbReference>
<organism evidence="2 3">
    <name type="scientific">Adineta steineri</name>
    <dbReference type="NCBI Taxonomy" id="433720"/>
    <lineage>
        <taxon>Eukaryota</taxon>
        <taxon>Metazoa</taxon>
        <taxon>Spiralia</taxon>
        <taxon>Gnathifera</taxon>
        <taxon>Rotifera</taxon>
        <taxon>Eurotatoria</taxon>
        <taxon>Bdelloidea</taxon>
        <taxon>Adinetida</taxon>
        <taxon>Adinetidae</taxon>
        <taxon>Adineta</taxon>
    </lineage>
</organism>
<evidence type="ECO:0000313" key="2">
    <source>
        <dbReference type="EMBL" id="CAF4442507.1"/>
    </source>
</evidence>
<feature type="region of interest" description="Disordered" evidence="1">
    <location>
        <begin position="15"/>
        <end position="84"/>
    </location>
</feature>
<accession>A0A820RJK7</accession>
<reference evidence="2" key="1">
    <citation type="submission" date="2021-02" db="EMBL/GenBank/DDBJ databases">
        <authorList>
            <person name="Nowell W R."/>
        </authorList>
    </citation>
    <scope>NUCLEOTIDE SEQUENCE</scope>
</reference>